<dbReference type="AlphaFoldDB" id="A0A813EWG8"/>
<feature type="region of interest" description="Disordered" evidence="1">
    <location>
        <begin position="125"/>
        <end position="151"/>
    </location>
</feature>
<dbReference type="SUPFAM" id="SSF52540">
    <property type="entry name" value="P-loop containing nucleoside triphosphate hydrolases"/>
    <property type="match status" value="1"/>
</dbReference>
<keyword evidence="2" id="KW-0812">Transmembrane</keyword>
<dbReference type="PANTHER" id="PTHR26392">
    <property type="entry name" value="MITOGEN-ACTIVATED PROTEIN KINASE KINASE KINASE 7-RELATED"/>
    <property type="match status" value="1"/>
</dbReference>
<feature type="compositionally biased region" description="Low complexity" evidence="1">
    <location>
        <begin position="136"/>
        <end position="145"/>
    </location>
</feature>
<keyword evidence="2" id="KW-0472">Membrane</keyword>
<protein>
    <recommendedName>
        <fullName evidence="3">Dynamin N-terminal domain-containing protein</fullName>
    </recommendedName>
</protein>
<dbReference type="Proteomes" id="UP000654075">
    <property type="component" value="Unassembled WGS sequence"/>
</dbReference>
<evidence type="ECO:0000256" key="1">
    <source>
        <dbReference type="SAM" id="MobiDB-lite"/>
    </source>
</evidence>
<sequence length="583" mass="64333">MEPTRTREQQHGLADLSSFAHELLEELEVDSWPGAESYREHVNVIDTLACEKDQLVVVGCGNAGKSSFCNQLLGEKLWPVTKCCLGLPLCEACYGSERLFSAGASNTEEFSFYAIEGIASAPEVASDMAGTSSTTEGEGLAPQQQEQEEGPEPLWHVQLPSPLLEPGIVLVDTPGFDGKVECRKAIENYLFSAPRLSEVVVVYLIDANRGISWPDRDFFQLLLQPGCGQVALQMILLLNKCDGRSTCNDEEEDQRMECPRILAEIESELSKYSITQVLPLSLKEARQGVPEALQELAVIEAKIDGALAALKSERIKLGKGQLADLIRKIGDTLEAEHDKHRQLLRVARRLDEATCNRPSWTEMRAEVLQEVQHKLQSEKQRYRHTIERLCFPAEGEKLSHENLQKLEADILRALEAMVRRDLGNVALRYSAAAQEVMASIGEQGDGDAVAVSSLAALPVGVAAILYGSLTAGLELGVLMPIALGAAVPVAAAVYWWRGLGIPTITVDMKLKLFDKVCEHLEHHGLKDVVDQLTDERDQTHEAAILEIQAQCHMMSEAKLADGHSLRNYEEKFRDFVARRPHGS</sequence>
<dbReference type="CDD" id="cd00882">
    <property type="entry name" value="Ras_like_GTPase"/>
    <property type="match status" value="1"/>
</dbReference>
<feature type="transmembrane region" description="Helical" evidence="2">
    <location>
        <begin position="475"/>
        <end position="496"/>
    </location>
</feature>
<dbReference type="InterPro" id="IPR045063">
    <property type="entry name" value="Dynamin_N"/>
</dbReference>
<evidence type="ECO:0000313" key="4">
    <source>
        <dbReference type="EMBL" id="CAE8604190.1"/>
    </source>
</evidence>
<organism evidence="4 5">
    <name type="scientific">Polarella glacialis</name>
    <name type="common">Dinoflagellate</name>
    <dbReference type="NCBI Taxonomy" id="89957"/>
    <lineage>
        <taxon>Eukaryota</taxon>
        <taxon>Sar</taxon>
        <taxon>Alveolata</taxon>
        <taxon>Dinophyceae</taxon>
        <taxon>Suessiales</taxon>
        <taxon>Suessiaceae</taxon>
        <taxon>Polarella</taxon>
    </lineage>
</organism>
<evidence type="ECO:0000313" key="5">
    <source>
        <dbReference type="Proteomes" id="UP000654075"/>
    </source>
</evidence>
<comment type="caution">
    <text evidence="4">The sequence shown here is derived from an EMBL/GenBank/DDBJ whole genome shotgun (WGS) entry which is preliminary data.</text>
</comment>
<proteinExistence type="predicted"/>
<dbReference type="EMBL" id="CAJNNV010016126">
    <property type="protein sequence ID" value="CAE8604190.1"/>
    <property type="molecule type" value="Genomic_DNA"/>
</dbReference>
<dbReference type="PANTHER" id="PTHR26392:SF92">
    <property type="entry name" value="PROTEIN KINASE DOMAIN-CONTAINING PROTEIN"/>
    <property type="match status" value="1"/>
</dbReference>
<evidence type="ECO:0000259" key="3">
    <source>
        <dbReference type="Pfam" id="PF00350"/>
    </source>
</evidence>
<feature type="domain" description="Dynamin N-terminal" evidence="3">
    <location>
        <begin position="55"/>
        <end position="225"/>
    </location>
</feature>
<evidence type="ECO:0000256" key="2">
    <source>
        <dbReference type="SAM" id="Phobius"/>
    </source>
</evidence>
<dbReference type="OrthoDB" id="8954335at2759"/>
<gene>
    <name evidence="4" type="ORF">PGLA1383_LOCUS22371</name>
</gene>
<dbReference type="InterPro" id="IPR027417">
    <property type="entry name" value="P-loop_NTPase"/>
</dbReference>
<name>A0A813EWG8_POLGL</name>
<keyword evidence="2" id="KW-1133">Transmembrane helix</keyword>
<dbReference type="Gene3D" id="3.40.50.300">
    <property type="entry name" value="P-loop containing nucleotide triphosphate hydrolases"/>
    <property type="match status" value="1"/>
</dbReference>
<keyword evidence="5" id="KW-1185">Reference proteome</keyword>
<accession>A0A813EWG8</accession>
<dbReference type="Pfam" id="PF00350">
    <property type="entry name" value="Dynamin_N"/>
    <property type="match status" value="1"/>
</dbReference>
<reference evidence="4" key="1">
    <citation type="submission" date="2021-02" db="EMBL/GenBank/DDBJ databases">
        <authorList>
            <person name="Dougan E. K."/>
            <person name="Rhodes N."/>
            <person name="Thang M."/>
            <person name="Chan C."/>
        </authorList>
    </citation>
    <scope>NUCLEOTIDE SEQUENCE</scope>
</reference>